<gene>
    <name evidence="1" type="ORF">SAMN04489858_101123</name>
</gene>
<sequence length="204" mass="23169">MYPSPWRTTALSLPAPLLSKARLPSTLRIGSTSPRTFRSYLSDGSTLPLAGSPLKTRIAQALYFRVALLVFVVNDLFRRTRRLFDLALAAHCARRDRRQTNWFRHVLLSKCYSFAGPAHLLQAFTCRRMFILSSRRSETRRGRCREKCGTRRTNRDQAVHSGVNLAQRAIALTVCNGPFSLEPVLSLLNCRDPFDLFTIGIMHC</sequence>
<evidence type="ECO:0000313" key="1">
    <source>
        <dbReference type="EMBL" id="SES66784.1"/>
    </source>
</evidence>
<organism evidence="1 2">
    <name type="scientific">Paracoccus homiensis</name>
    <dbReference type="NCBI Taxonomy" id="364199"/>
    <lineage>
        <taxon>Bacteria</taxon>
        <taxon>Pseudomonadati</taxon>
        <taxon>Pseudomonadota</taxon>
        <taxon>Alphaproteobacteria</taxon>
        <taxon>Rhodobacterales</taxon>
        <taxon>Paracoccaceae</taxon>
        <taxon>Paracoccus</taxon>
    </lineage>
</organism>
<dbReference type="AlphaFoldDB" id="A0A1H9YCV4"/>
<evidence type="ECO:0000313" key="2">
    <source>
        <dbReference type="Proteomes" id="UP000199180"/>
    </source>
</evidence>
<name>A0A1H9YCV4_9RHOB</name>
<dbReference type="Proteomes" id="UP000199180">
    <property type="component" value="Unassembled WGS sequence"/>
</dbReference>
<protein>
    <submittedName>
        <fullName evidence="1">Uncharacterized protein</fullName>
    </submittedName>
</protein>
<reference evidence="1 2" key="1">
    <citation type="submission" date="2016-10" db="EMBL/GenBank/DDBJ databases">
        <authorList>
            <person name="de Groot N.N."/>
        </authorList>
    </citation>
    <scope>NUCLEOTIDE SEQUENCE [LARGE SCALE GENOMIC DNA]</scope>
    <source>
        <strain evidence="1 2">DSM 17862</strain>
    </source>
</reference>
<proteinExistence type="predicted"/>
<keyword evidence="2" id="KW-1185">Reference proteome</keyword>
<accession>A0A1H9YCV4</accession>
<dbReference type="EMBL" id="FOHO01000001">
    <property type="protein sequence ID" value="SES66784.1"/>
    <property type="molecule type" value="Genomic_DNA"/>
</dbReference>